<proteinExistence type="predicted"/>
<name>A0A8E2J7H5_9APHY</name>
<keyword evidence="3" id="KW-1185">Reference proteome</keyword>
<feature type="region of interest" description="Disordered" evidence="1">
    <location>
        <begin position="343"/>
        <end position="388"/>
    </location>
</feature>
<feature type="region of interest" description="Disordered" evidence="1">
    <location>
        <begin position="489"/>
        <end position="511"/>
    </location>
</feature>
<evidence type="ECO:0000256" key="1">
    <source>
        <dbReference type="SAM" id="MobiDB-lite"/>
    </source>
</evidence>
<feature type="compositionally biased region" description="Basic and acidic residues" evidence="1">
    <location>
        <begin position="201"/>
        <end position="212"/>
    </location>
</feature>
<protein>
    <submittedName>
        <fullName evidence="2">Uncharacterized protein</fullName>
    </submittedName>
</protein>
<evidence type="ECO:0000313" key="2">
    <source>
        <dbReference type="EMBL" id="OCH95182.1"/>
    </source>
</evidence>
<reference evidence="2 3" key="1">
    <citation type="submission" date="2016-07" db="EMBL/GenBank/DDBJ databases">
        <title>Draft genome of the white-rot fungus Obba rivulosa 3A-2.</title>
        <authorList>
            <consortium name="DOE Joint Genome Institute"/>
            <person name="Miettinen O."/>
            <person name="Riley R."/>
            <person name="Acob R."/>
            <person name="Barry K."/>
            <person name="Cullen D."/>
            <person name="De Vries R."/>
            <person name="Hainaut M."/>
            <person name="Hatakka A."/>
            <person name="Henrissat B."/>
            <person name="Hilden K."/>
            <person name="Kuo R."/>
            <person name="Labutti K."/>
            <person name="Lipzen A."/>
            <person name="Makela M.R."/>
            <person name="Sandor L."/>
            <person name="Spatafora J.W."/>
            <person name="Grigoriev I.V."/>
            <person name="Hibbett D.S."/>
        </authorList>
    </citation>
    <scope>NUCLEOTIDE SEQUENCE [LARGE SCALE GENOMIC DNA]</scope>
    <source>
        <strain evidence="2 3">3A-2</strain>
    </source>
</reference>
<feature type="compositionally biased region" description="Polar residues" evidence="1">
    <location>
        <begin position="424"/>
        <end position="440"/>
    </location>
</feature>
<dbReference type="EMBL" id="KV722338">
    <property type="protein sequence ID" value="OCH95182.1"/>
    <property type="molecule type" value="Genomic_DNA"/>
</dbReference>
<gene>
    <name evidence="2" type="ORF">OBBRIDRAFT_788652</name>
</gene>
<dbReference type="Proteomes" id="UP000250043">
    <property type="component" value="Unassembled WGS sequence"/>
</dbReference>
<feature type="compositionally biased region" description="Basic and acidic residues" evidence="1">
    <location>
        <begin position="272"/>
        <end position="296"/>
    </location>
</feature>
<dbReference type="AlphaFoldDB" id="A0A8E2J7H5"/>
<sequence>MSEPPSQLQEEAVKHFIYGSQPGRLDPSQPERLLRVPGSKLSFASFDPLTASPARDAAQGPPDGSYRPKRIVVETFPGPAGESFWRFVPRARSEEGVENEGPWPRVVEICGELVRCSQEQWEIYKLDPDYDCLVRAPPNLTVIFRKKGKERAMSEDIHSAVPDLPQGGLKRGPPSPADDRQTETLYKRFRKAVSISESSSDDDRAEIPHAVESDDEADEVEELVADSFSRDSSPGPLPPGRPPSRQANRSRSRPPSRGRSTGPSERLRKLKREAEELRRRRRRQETARDAAEHEPSDQEMIDLTDSQGASRPLFAEIYVDGFPRQNYAKRKVTPLFDGVLQPDVHEDIPHSPLNGQTERSNKRQRRCSPISSARISDKKRQDQKDRRTAHYRARVNLWNDMLHRQFLKEVMGTVSEEADEYTCSHGSSHGTNGSQTSPQSACGPEFDEEARRQAEIEASRRKLAELEKDRPIWEQAAREREARQRVEEEALHARREAERRRAEEEERRRDAERAEAAWKAKAERERIEREHAKNWRRKQAQNERWAYGPWTTQRALERYKVLCEAFDATKFTPAEPVSFDIVPWPVLCSPLRLTVEDVHWNAVEAFFKAVRMHMRGQDYKMFVEKSHRRFHPDRWRARGVLKSVVDEELRGCLEVAANTVAQALTPLWREVKEG</sequence>
<dbReference type="OrthoDB" id="3265210at2759"/>
<feature type="compositionally biased region" description="Low complexity" evidence="1">
    <location>
        <begin position="225"/>
        <end position="234"/>
    </location>
</feature>
<accession>A0A8E2J7H5</accession>
<feature type="compositionally biased region" description="Basic and acidic residues" evidence="1">
    <location>
        <begin position="177"/>
        <end position="186"/>
    </location>
</feature>
<feature type="region of interest" description="Disordered" evidence="1">
    <location>
        <begin position="421"/>
        <end position="454"/>
    </location>
</feature>
<evidence type="ECO:0000313" key="3">
    <source>
        <dbReference type="Proteomes" id="UP000250043"/>
    </source>
</evidence>
<organism evidence="2 3">
    <name type="scientific">Obba rivulosa</name>
    <dbReference type="NCBI Taxonomy" id="1052685"/>
    <lineage>
        <taxon>Eukaryota</taxon>
        <taxon>Fungi</taxon>
        <taxon>Dikarya</taxon>
        <taxon>Basidiomycota</taxon>
        <taxon>Agaricomycotina</taxon>
        <taxon>Agaricomycetes</taxon>
        <taxon>Polyporales</taxon>
        <taxon>Gelatoporiaceae</taxon>
        <taxon>Obba</taxon>
    </lineage>
</organism>
<feature type="compositionally biased region" description="Basic and acidic residues" evidence="1">
    <location>
        <begin position="375"/>
        <end position="388"/>
    </location>
</feature>
<feature type="region of interest" description="Disordered" evidence="1">
    <location>
        <begin position="151"/>
        <end position="307"/>
    </location>
</feature>
<feature type="compositionally biased region" description="Acidic residues" evidence="1">
    <location>
        <begin position="213"/>
        <end position="224"/>
    </location>
</feature>